<reference evidence="2" key="3">
    <citation type="journal article" date="2022" name="Res Sq">
        <title>Evolution of multicellular longitudinally dividing oral cavity symbionts (Neisseriaceae).</title>
        <authorList>
            <person name="Nyongesa S."/>
            <person name="Weber P."/>
            <person name="Bernet E."/>
            <person name="Pullido F."/>
            <person name="Nieckarz M."/>
            <person name="Delaby M."/>
            <person name="Nieves C."/>
            <person name="Viehboeck T."/>
            <person name="Krause N."/>
            <person name="Rivera-Millot A."/>
            <person name="Nakamura A."/>
            <person name="Vischer N."/>
            <person name="VanNieuwenhze M."/>
            <person name="Brun Y."/>
            <person name="Cava F."/>
            <person name="Bulgheresi S."/>
            <person name="Veyrier F."/>
        </authorList>
    </citation>
    <scope>NUCLEOTIDE SEQUENCE</scope>
    <source>
        <strain evidence="2">1258/02</strain>
    </source>
</reference>
<dbReference type="InterPro" id="IPR015315">
    <property type="entry name" value="DUF1963"/>
</dbReference>
<evidence type="ECO:0000313" key="4">
    <source>
        <dbReference type="Proteomes" id="UP000829756"/>
    </source>
</evidence>
<reference evidence="1 3" key="1">
    <citation type="submission" date="2019-03" db="EMBL/GenBank/DDBJ databases">
        <title>Genomic Encyclopedia of Type Strains, Phase IV (KMG-IV): sequencing the most valuable type-strain genomes for metagenomic binning, comparative biology and taxonomic classification.</title>
        <authorList>
            <person name="Goeker M."/>
        </authorList>
    </citation>
    <scope>NUCLEOTIDE SEQUENCE [LARGE SCALE GENOMIC DNA]</scope>
    <source>
        <strain evidence="1 3">DSM 17474</strain>
    </source>
</reference>
<dbReference type="Proteomes" id="UP000294721">
    <property type="component" value="Unassembled WGS sequence"/>
</dbReference>
<dbReference type="EMBL" id="SLXE01000001">
    <property type="protein sequence ID" value="TCP10384.1"/>
    <property type="molecule type" value="Genomic_DNA"/>
</dbReference>
<dbReference type="EMBL" id="CP091507">
    <property type="protein sequence ID" value="UOO78842.1"/>
    <property type="molecule type" value="Genomic_DNA"/>
</dbReference>
<evidence type="ECO:0000313" key="1">
    <source>
        <dbReference type="EMBL" id="TCP10384.1"/>
    </source>
</evidence>
<dbReference type="SUPFAM" id="SSF103032">
    <property type="entry name" value="Hypothetical protein YwqG"/>
    <property type="match status" value="2"/>
</dbReference>
<dbReference type="RefSeq" id="WP_165870879.1">
    <property type="nucleotide sequence ID" value="NZ_CP091507.1"/>
</dbReference>
<dbReference type="KEGG" id="usu:LVJ78_09050"/>
<dbReference type="Gene3D" id="2.30.320.10">
    <property type="entry name" value="YwqG-like"/>
    <property type="match status" value="2"/>
</dbReference>
<keyword evidence="3" id="KW-1185">Reference proteome</keyword>
<dbReference type="Proteomes" id="UP000829756">
    <property type="component" value="Chromosome"/>
</dbReference>
<dbReference type="PANTHER" id="PTHR36436">
    <property type="entry name" value="SLL5081 PROTEIN"/>
    <property type="match status" value="1"/>
</dbReference>
<evidence type="ECO:0000313" key="3">
    <source>
        <dbReference type="Proteomes" id="UP000294721"/>
    </source>
</evidence>
<dbReference type="InterPro" id="IPR035948">
    <property type="entry name" value="YwqG-like_sf"/>
</dbReference>
<dbReference type="PANTHER" id="PTHR36436:SF6">
    <property type="entry name" value="SLL5081 PROTEIN"/>
    <property type="match status" value="1"/>
</dbReference>
<name>A0AAE9KHF7_9NEIS</name>
<evidence type="ECO:0000313" key="2">
    <source>
        <dbReference type="EMBL" id="UOO78842.1"/>
    </source>
</evidence>
<gene>
    <name evidence="1" type="ORF">EV680_10149</name>
    <name evidence="2" type="ORF">LVJ78_09050</name>
</gene>
<dbReference type="Pfam" id="PF09234">
    <property type="entry name" value="DUF1963"/>
    <property type="match status" value="2"/>
</dbReference>
<organism evidence="2 4">
    <name type="scientific">Uruburuella suis</name>
    <dbReference type="NCBI Taxonomy" id="252130"/>
    <lineage>
        <taxon>Bacteria</taxon>
        <taxon>Pseudomonadati</taxon>
        <taxon>Pseudomonadota</taxon>
        <taxon>Betaproteobacteria</taxon>
        <taxon>Neisseriales</taxon>
        <taxon>Neisseriaceae</taxon>
        <taxon>Uruburuella</taxon>
    </lineage>
</organism>
<proteinExistence type="predicted"/>
<protein>
    <submittedName>
        <fullName evidence="2">DUF1963 domain-containing protein</fullName>
    </submittedName>
    <submittedName>
        <fullName evidence="1">Uncharacterized protein DUF1963</fullName>
    </submittedName>
</protein>
<reference evidence="2" key="2">
    <citation type="submission" date="2021-12" db="EMBL/GenBank/DDBJ databases">
        <authorList>
            <person name="Veyrier F.J."/>
        </authorList>
    </citation>
    <scope>NUCLEOTIDE SEQUENCE</scope>
    <source>
        <strain evidence="2">1258/02</strain>
    </source>
</reference>
<sequence>MLNQLKAHLSAEQIERIAASAQNVLALTLSPAPDSLPPTSSRVGGIGYWPQQRDYPRNCRGQPLALLAQFNLAELPPHPALPAAGLLAFYIDPFDDGLGMDYDNPDNRSGIATVYFADTAAASLSRAEQRALFPANAFYEDEDGEPETLADPEFQARWAADPQAEIRRWLALKAAVAAKVADAELSRYWQQEEAAMLAALPAFVAEIEQKEVNDISAISAAASPWLAQSEKRVLDLMASGEHTMALMDWYMHDTALYVNGEPVAVNSDWQQTDEAFQADWQHHPEALIQGWAARKNHLVKAINHAGLNEAWQAEHSAILSNIKARIASLNKLEPLRNPAQLGQALAALCPRSEAAIIELMGQSPYVDLWALSDEMDDAALLDAIAGVRSQSQWQAYWRSHPQAVLEVDWQMQDELVAAFGDAKLSQTWAQERAKMQAAADTLIAQGALFEQAEQLDMLLAMAIPDTAAAMQAAISADADLRTRISGLERTMLGGRMARLAAHFQAAGLTVDESTAMPANIAPSREQLLQVRDLFGIYADTDSADDENEAEAAQAILHTFIADNDRQVAALDDAELSTLWSSERAVLLPQIASIRSRTDALMLIGNPVASDQRLYALQQEMNPAKTACCRQLMPEMHTLADDESAPYWGHPVSGEYAVSGSLQSQYLLHDSFEFAQHHGAPLYQWAQQQGLSDDAIEAIEAIINRQQSSNHLMGYPFFTQTDPRYYHAAKQEDILLFQLDSAGHGNDVDILWGDSGVGAFFINAEDLAGGHFERSWFNWDCY</sequence>
<accession>A0AAE9KHF7</accession>
<dbReference type="AlphaFoldDB" id="A0AAE9KHF7"/>